<keyword evidence="1" id="KW-0808">Transferase</keyword>
<name>A0A2A5SZG5_9GAMM</name>
<dbReference type="EMBL" id="NBYY01000036">
    <property type="protein sequence ID" value="PCS21307.1"/>
    <property type="molecule type" value="Genomic_DNA"/>
</dbReference>
<organism evidence="2 3">
    <name type="scientific">Candidatus Enterovibrio escicola</name>
    <dbReference type="NCBI Taxonomy" id="1927127"/>
    <lineage>
        <taxon>Bacteria</taxon>
        <taxon>Pseudomonadati</taxon>
        <taxon>Pseudomonadota</taxon>
        <taxon>Gammaproteobacteria</taxon>
        <taxon>Vibrionales</taxon>
        <taxon>Vibrionaceae</taxon>
        <taxon>Enterovibrio</taxon>
    </lineage>
</organism>
<dbReference type="Gene3D" id="3.40.50.10540">
    <property type="entry name" value="Crotonobetainyl-coa:carnitine coa-transferase, domain 1"/>
    <property type="match status" value="1"/>
</dbReference>
<gene>
    <name evidence="2" type="ORF">BTN49_3197</name>
</gene>
<keyword evidence="3" id="KW-1185">Reference proteome</keyword>
<accession>A0A2A5SZG5</accession>
<dbReference type="AlphaFoldDB" id="A0A2A5SZG5"/>
<dbReference type="Proteomes" id="UP000219020">
    <property type="component" value="Unassembled WGS sequence"/>
</dbReference>
<dbReference type="PANTHER" id="PTHR48207:SF3">
    <property type="entry name" value="SUCCINATE--HYDROXYMETHYLGLUTARATE COA-TRANSFERASE"/>
    <property type="match status" value="1"/>
</dbReference>
<evidence type="ECO:0000313" key="2">
    <source>
        <dbReference type="EMBL" id="PCS21307.1"/>
    </source>
</evidence>
<dbReference type="GO" id="GO:0008410">
    <property type="term" value="F:CoA-transferase activity"/>
    <property type="evidence" value="ECO:0007669"/>
    <property type="project" value="TreeGrafter"/>
</dbReference>
<dbReference type="InterPro" id="IPR050483">
    <property type="entry name" value="CoA-transferase_III_domain"/>
</dbReference>
<sequence length="135" mass="15162">MGGTRDGFNYQNLHCNKRSLSVDLKLDEDQTIFKRLVAKADIILENFHPEVKFRLGVNYQSLKAINPMIICVSINGFSQQCPLAQRPVVDQIIQGMSGFMSVTGTYASGPFRTGVDHDRCECRHEFVDYCTNGAI</sequence>
<protein>
    <submittedName>
        <fullName evidence="2">L-carnitine dehydratase/bile acid-inducible protein F</fullName>
    </submittedName>
</protein>
<dbReference type="PANTHER" id="PTHR48207">
    <property type="entry name" value="SUCCINATE--HYDROXYMETHYLGLUTARATE COA-TRANSFERASE"/>
    <property type="match status" value="1"/>
</dbReference>
<evidence type="ECO:0000256" key="1">
    <source>
        <dbReference type="ARBA" id="ARBA00022679"/>
    </source>
</evidence>
<proteinExistence type="predicted"/>
<dbReference type="InterPro" id="IPR023606">
    <property type="entry name" value="CoA-Trfase_III_dom_1_sf"/>
</dbReference>
<evidence type="ECO:0000313" key="3">
    <source>
        <dbReference type="Proteomes" id="UP000219020"/>
    </source>
</evidence>
<dbReference type="Pfam" id="PF02515">
    <property type="entry name" value="CoA_transf_3"/>
    <property type="match status" value="1"/>
</dbReference>
<comment type="caution">
    <text evidence="2">The sequence shown here is derived from an EMBL/GenBank/DDBJ whole genome shotgun (WGS) entry which is preliminary data.</text>
</comment>
<dbReference type="InterPro" id="IPR003673">
    <property type="entry name" value="CoA-Trfase_fam_III"/>
</dbReference>
<reference evidence="3" key="1">
    <citation type="submission" date="2017-04" db="EMBL/GenBank/DDBJ databases">
        <title>Genome evolution of the luminous symbionts of deep sea anglerfish.</title>
        <authorList>
            <person name="Hendry T.A."/>
        </authorList>
    </citation>
    <scope>NUCLEOTIDE SEQUENCE [LARGE SCALE GENOMIC DNA]</scope>
</reference>
<dbReference type="SUPFAM" id="SSF89796">
    <property type="entry name" value="CoA-transferase family III (CaiB/BaiF)"/>
    <property type="match status" value="1"/>
</dbReference>